<evidence type="ECO:0000313" key="3">
    <source>
        <dbReference type="Proteomes" id="UP000001551"/>
    </source>
</evidence>
<dbReference type="RefSeq" id="WP_013485619.1">
    <property type="nucleotide sequence ID" value="NC_014828.1"/>
</dbReference>
<reference evidence="2 3" key="1">
    <citation type="submission" date="2010-12" db="EMBL/GenBank/DDBJ databases">
        <title>Complete sequence of Ethanoligenens harbinense YUAN-3.</title>
        <authorList>
            <person name="Lucas S."/>
            <person name="Copeland A."/>
            <person name="Lapidus A."/>
            <person name="Cheng J.-F."/>
            <person name="Bruce D."/>
            <person name="Goodwin L."/>
            <person name="Pitluck S."/>
            <person name="Chertkov O."/>
            <person name="Misra M."/>
            <person name="Detter J.C."/>
            <person name="Han C."/>
            <person name="Tapia R."/>
            <person name="Land M."/>
            <person name="Hauser L."/>
            <person name="Jeffries C."/>
            <person name="Kyrpides N."/>
            <person name="Ivanova N."/>
            <person name="Mikhailova N."/>
            <person name="Wang A."/>
            <person name="Mouttaki H."/>
            <person name="He Z."/>
            <person name="Zhou J."/>
            <person name="Hemme C.L."/>
            <person name="Woyke T."/>
        </authorList>
    </citation>
    <scope>NUCLEOTIDE SEQUENCE [LARGE SCALE GENOMIC DNA]</scope>
    <source>
        <strain evidence="3">DSM 18485 / JCM 12961 / CGMCC 1.5033 / YUAN-3</strain>
    </source>
</reference>
<dbReference type="AlphaFoldDB" id="E6U9A8"/>
<accession>E6U9A8</accession>
<dbReference type="GO" id="GO:0006355">
    <property type="term" value="P:regulation of DNA-templated transcription"/>
    <property type="evidence" value="ECO:0007669"/>
    <property type="project" value="InterPro"/>
</dbReference>
<sequence length="57" mass="6788">MPSNLPQFTLRISLILLKKLRYIAEYNARSANREVELLIQKHVRSFEKEHGEIHLKD</sequence>
<dbReference type="eggNOG" id="ENOG5033CR7">
    <property type="taxonomic scope" value="Bacteria"/>
</dbReference>
<dbReference type="EMBL" id="CP002400">
    <property type="protein sequence ID" value="ADU27267.1"/>
    <property type="molecule type" value="Genomic_DNA"/>
</dbReference>
<proteinExistence type="predicted"/>
<evidence type="ECO:0000313" key="2">
    <source>
        <dbReference type="EMBL" id="ADU27267.1"/>
    </source>
</evidence>
<dbReference type="Pfam" id="PF03869">
    <property type="entry name" value="Arc"/>
    <property type="match status" value="1"/>
</dbReference>
<evidence type="ECO:0000259" key="1">
    <source>
        <dbReference type="Pfam" id="PF03869"/>
    </source>
</evidence>
<dbReference type="Gene3D" id="1.10.1220.10">
    <property type="entry name" value="Met repressor-like"/>
    <property type="match status" value="1"/>
</dbReference>
<dbReference type="HOGENOM" id="CLU_156623_2_2_9"/>
<dbReference type="KEGG" id="eha:Ethha_1741"/>
<dbReference type="InterPro" id="IPR010985">
    <property type="entry name" value="Ribbon_hlx_hlx"/>
</dbReference>
<dbReference type="GO" id="GO:0003677">
    <property type="term" value="F:DNA binding"/>
    <property type="evidence" value="ECO:0007669"/>
    <property type="project" value="InterPro"/>
</dbReference>
<dbReference type="STRING" id="663278.Ethha_1741"/>
<dbReference type="SUPFAM" id="SSF47598">
    <property type="entry name" value="Ribbon-helix-helix"/>
    <property type="match status" value="1"/>
</dbReference>
<dbReference type="Proteomes" id="UP000001551">
    <property type="component" value="Chromosome"/>
</dbReference>
<gene>
    <name evidence="2" type="ordered locus">Ethha_1741</name>
</gene>
<dbReference type="InterPro" id="IPR005569">
    <property type="entry name" value="Arc_DNA-bd_dom"/>
</dbReference>
<keyword evidence="3" id="KW-1185">Reference proteome</keyword>
<dbReference type="InterPro" id="IPR013321">
    <property type="entry name" value="Arc_rbn_hlx_hlx"/>
</dbReference>
<feature type="domain" description="Arc-like DNA binding" evidence="1">
    <location>
        <begin position="4"/>
        <end position="49"/>
    </location>
</feature>
<protein>
    <recommendedName>
        <fullName evidence="1">Arc-like DNA binding domain-containing protein</fullName>
    </recommendedName>
</protein>
<organism evidence="2 3">
    <name type="scientific">Ethanoligenens harbinense (strain DSM 18485 / JCM 12961 / CGMCC 1.5033 / YUAN-3)</name>
    <dbReference type="NCBI Taxonomy" id="663278"/>
    <lineage>
        <taxon>Bacteria</taxon>
        <taxon>Bacillati</taxon>
        <taxon>Bacillota</taxon>
        <taxon>Clostridia</taxon>
        <taxon>Eubacteriales</taxon>
        <taxon>Oscillospiraceae</taxon>
        <taxon>Ethanoligenens</taxon>
    </lineage>
</organism>
<name>E6U9A8_ETHHY</name>